<accession>A0A9D2BTP1</accession>
<reference evidence="1" key="2">
    <citation type="submission" date="2021-04" db="EMBL/GenBank/DDBJ databases">
        <authorList>
            <person name="Gilroy R."/>
        </authorList>
    </citation>
    <scope>NUCLEOTIDE SEQUENCE</scope>
    <source>
        <strain evidence="1">ChiHecec2B26-7398</strain>
    </source>
</reference>
<sequence length="56" mass="5918">MDAGKAVQALERSVLDAVNTSGLHPVVVRLALLNIVHAVEAKERELTAAEKEAPDA</sequence>
<evidence type="ECO:0000313" key="1">
    <source>
        <dbReference type="EMBL" id="HIX94640.1"/>
    </source>
</evidence>
<dbReference type="AlphaFoldDB" id="A0A9D2BTP1"/>
<comment type="caution">
    <text evidence="1">The sequence shown here is derived from an EMBL/GenBank/DDBJ whole genome shotgun (WGS) entry which is preliminary data.</text>
</comment>
<organism evidence="1 2">
    <name type="scientific">Candidatus Gemmiger excrementipullorum</name>
    <dbReference type="NCBI Taxonomy" id="2838610"/>
    <lineage>
        <taxon>Bacteria</taxon>
        <taxon>Bacillati</taxon>
        <taxon>Bacillota</taxon>
        <taxon>Clostridia</taxon>
        <taxon>Eubacteriales</taxon>
        <taxon>Gemmiger</taxon>
    </lineage>
</organism>
<gene>
    <name evidence="1" type="ORF">H9846_04200</name>
</gene>
<name>A0A9D2BTP1_9FIRM</name>
<reference evidence="1" key="1">
    <citation type="journal article" date="2021" name="PeerJ">
        <title>Extensive microbial diversity within the chicken gut microbiome revealed by metagenomics and culture.</title>
        <authorList>
            <person name="Gilroy R."/>
            <person name="Ravi A."/>
            <person name="Getino M."/>
            <person name="Pursley I."/>
            <person name="Horton D.L."/>
            <person name="Alikhan N.F."/>
            <person name="Baker D."/>
            <person name="Gharbi K."/>
            <person name="Hall N."/>
            <person name="Watson M."/>
            <person name="Adriaenssens E.M."/>
            <person name="Foster-Nyarko E."/>
            <person name="Jarju S."/>
            <person name="Secka A."/>
            <person name="Antonio M."/>
            <person name="Oren A."/>
            <person name="Chaudhuri R.R."/>
            <person name="La Ragione R."/>
            <person name="Hildebrand F."/>
            <person name="Pallen M.J."/>
        </authorList>
    </citation>
    <scope>NUCLEOTIDE SEQUENCE</scope>
    <source>
        <strain evidence="1">ChiHecec2B26-7398</strain>
    </source>
</reference>
<evidence type="ECO:0000313" key="2">
    <source>
        <dbReference type="Proteomes" id="UP000886751"/>
    </source>
</evidence>
<protein>
    <submittedName>
        <fullName evidence="1">Uncharacterized protein</fullName>
    </submittedName>
</protein>
<dbReference type="EMBL" id="DXEI01000066">
    <property type="protein sequence ID" value="HIX94640.1"/>
    <property type="molecule type" value="Genomic_DNA"/>
</dbReference>
<dbReference type="Proteomes" id="UP000886751">
    <property type="component" value="Unassembled WGS sequence"/>
</dbReference>
<proteinExistence type="predicted"/>